<name>A0A9D3ZG72_9ROSI</name>
<evidence type="ECO:0000313" key="1">
    <source>
        <dbReference type="EMBL" id="KAH1032063.1"/>
    </source>
</evidence>
<keyword evidence="2" id="KW-1185">Reference proteome</keyword>
<dbReference type="Proteomes" id="UP000828251">
    <property type="component" value="Unassembled WGS sequence"/>
</dbReference>
<sequence>MARQAPSTSTATQPRTFFSKHLDPSLVSSLPWPTDVALSTSKTTCEQKVFESLEALHQQFQKLEK</sequence>
<protein>
    <submittedName>
        <fullName evidence="1">Uncharacterized protein</fullName>
    </submittedName>
</protein>
<accession>A0A9D3ZG72</accession>
<dbReference type="AlphaFoldDB" id="A0A9D3ZG72"/>
<comment type="caution">
    <text evidence="1">The sequence shown here is derived from an EMBL/GenBank/DDBJ whole genome shotgun (WGS) entry which is preliminary data.</text>
</comment>
<gene>
    <name evidence="1" type="ORF">J1N35_044237</name>
</gene>
<dbReference type="EMBL" id="JAIQCV010000013">
    <property type="protein sequence ID" value="KAH1032063.1"/>
    <property type="molecule type" value="Genomic_DNA"/>
</dbReference>
<proteinExistence type="predicted"/>
<organism evidence="1 2">
    <name type="scientific">Gossypium stocksii</name>
    <dbReference type="NCBI Taxonomy" id="47602"/>
    <lineage>
        <taxon>Eukaryota</taxon>
        <taxon>Viridiplantae</taxon>
        <taxon>Streptophyta</taxon>
        <taxon>Embryophyta</taxon>
        <taxon>Tracheophyta</taxon>
        <taxon>Spermatophyta</taxon>
        <taxon>Magnoliopsida</taxon>
        <taxon>eudicotyledons</taxon>
        <taxon>Gunneridae</taxon>
        <taxon>Pentapetalae</taxon>
        <taxon>rosids</taxon>
        <taxon>malvids</taxon>
        <taxon>Malvales</taxon>
        <taxon>Malvaceae</taxon>
        <taxon>Malvoideae</taxon>
        <taxon>Gossypium</taxon>
    </lineage>
</organism>
<reference evidence="1 2" key="1">
    <citation type="journal article" date="2021" name="Plant Biotechnol. J.">
        <title>Multi-omics assisted identification of the key and species-specific regulatory components of drought-tolerant mechanisms in Gossypium stocksii.</title>
        <authorList>
            <person name="Yu D."/>
            <person name="Ke L."/>
            <person name="Zhang D."/>
            <person name="Wu Y."/>
            <person name="Sun Y."/>
            <person name="Mei J."/>
            <person name="Sun J."/>
            <person name="Sun Y."/>
        </authorList>
    </citation>
    <scope>NUCLEOTIDE SEQUENCE [LARGE SCALE GENOMIC DNA]</scope>
    <source>
        <strain evidence="2">cv. E1</strain>
        <tissue evidence="1">Leaf</tissue>
    </source>
</reference>
<evidence type="ECO:0000313" key="2">
    <source>
        <dbReference type="Proteomes" id="UP000828251"/>
    </source>
</evidence>